<feature type="signal peptide" evidence="4">
    <location>
        <begin position="1"/>
        <end position="19"/>
    </location>
</feature>
<protein>
    <recommendedName>
        <fullName evidence="5">CENP-V/GFA domain-containing protein</fullName>
    </recommendedName>
</protein>
<dbReference type="Pfam" id="PF04828">
    <property type="entry name" value="GFA"/>
    <property type="match status" value="1"/>
</dbReference>
<dbReference type="PROSITE" id="PS51891">
    <property type="entry name" value="CENP_V_GFA"/>
    <property type="match status" value="1"/>
</dbReference>
<feature type="chain" id="PRO_5001634226" description="CENP-V/GFA domain-containing protein" evidence="4">
    <location>
        <begin position="20"/>
        <end position="652"/>
    </location>
</feature>
<reference evidence="6 7" key="1">
    <citation type="journal article" date="2013" name="PLoS Genet.">
        <title>Distinctive expansion of potential virulence genes in the genome of the oomycete fish pathogen Saprolegnia parasitica.</title>
        <authorList>
            <person name="Jiang R.H."/>
            <person name="de Bruijn I."/>
            <person name="Haas B.J."/>
            <person name="Belmonte R."/>
            <person name="Lobach L."/>
            <person name="Christie J."/>
            <person name="van den Ackerveken G."/>
            <person name="Bottin A."/>
            <person name="Bulone V."/>
            <person name="Diaz-Moreno S.M."/>
            <person name="Dumas B."/>
            <person name="Fan L."/>
            <person name="Gaulin E."/>
            <person name="Govers F."/>
            <person name="Grenville-Briggs L.J."/>
            <person name="Horner N.R."/>
            <person name="Levin J.Z."/>
            <person name="Mammella M."/>
            <person name="Meijer H.J."/>
            <person name="Morris P."/>
            <person name="Nusbaum C."/>
            <person name="Oome S."/>
            <person name="Phillips A.J."/>
            <person name="van Rooyen D."/>
            <person name="Rzeszutek E."/>
            <person name="Saraiva M."/>
            <person name="Secombes C.J."/>
            <person name="Seidl M.F."/>
            <person name="Snel B."/>
            <person name="Stassen J.H."/>
            <person name="Sykes S."/>
            <person name="Tripathy S."/>
            <person name="van den Berg H."/>
            <person name="Vega-Arreguin J.C."/>
            <person name="Wawra S."/>
            <person name="Young S.K."/>
            <person name="Zeng Q."/>
            <person name="Dieguez-Uribeondo J."/>
            <person name="Russ C."/>
            <person name="Tyler B.M."/>
            <person name="van West P."/>
        </authorList>
    </citation>
    <scope>NUCLEOTIDE SEQUENCE [LARGE SCALE GENOMIC DNA]</scope>
    <source>
        <strain evidence="6 7">CBS 223.65</strain>
    </source>
</reference>
<evidence type="ECO:0000256" key="2">
    <source>
        <dbReference type="ARBA" id="ARBA00022723"/>
    </source>
</evidence>
<dbReference type="VEuPathDB" id="FungiDB:SPRG_08201"/>
<evidence type="ECO:0000256" key="3">
    <source>
        <dbReference type="ARBA" id="ARBA00022833"/>
    </source>
</evidence>
<evidence type="ECO:0000259" key="5">
    <source>
        <dbReference type="PROSITE" id="PS51891"/>
    </source>
</evidence>
<dbReference type="OrthoDB" id="2015991at2759"/>
<dbReference type="AlphaFoldDB" id="A0A067C7B1"/>
<evidence type="ECO:0000313" key="7">
    <source>
        <dbReference type="Proteomes" id="UP000030745"/>
    </source>
</evidence>
<gene>
    <name evidence="6" type="ORF">SPRG_08201</name>
</gene>
<keyword evidence="4" id="KW-0732">Signal</keyword>
<organism evidence="6 7">
    <name type="scientific">Saprolegnia parasitica (strain CBS 223.65)</name>
    <dbReference type="NCBI Taxonomy" id="695850"/>
    <lineage>
        <taxon>Eukaryota</taxon>
        <taxon>Sar</taxon>
        <taxon>Stramenopiles</taxon>
        <taxon>Oomycota</taxon>
        <taxon>Saprolegniomycetes</taxon>
        <taxon>Saprolegniales</taxon>
        <taxon>Saprolegniaceae</taxon>
        <taxon>Saprolegnia</taxon>
    </lineage>
</organism>
<dbReference type="GO" id="GO:0046872">
    <property type="term" value="F:metal ion binding"/>
    <property type="evidence" value="ECO:0007669"/>
    <property type="project" value="UniProtKB-KW"/>
</dbReference>
<proteinExistence type="inferred from homology"/>
<name>A0A067C7B1_SAPPC</name>
<dbReference type="KEGG" id="spar:SPRG_08201"/>
<dbReference type="RefSeq" id="XP_012202836.1">
    <property type="nucleotide sequence ID" value="XM_012347446.1"/>
</dbReference>
<dbReference type="GO" id="GO:0016846">
    <property type="term" value="F:carbon-sulfur lyase activity"/>
    <property type="evidence" value="ECO:0007669"/>
    <property type="project" value="InterPro"/>
</dbReference>
<keyword evidence="3" id="KW-0862">Zinc</keyword>
<dbReference type="GeneID" id="24130434"/>
<dbReference type="InterPro" id="IPR044845">
    <property type="entry name" value="HPAT/SRGT1-like"/>
</dbReference>
<feature type="domain" description="CENP-V/GFA" evidence="5">
    <location>
        <begin position="499"/>
        <end position="619"/>
    </location>
</feature>
<keyword evidence="2" id="KW-0479">Metal-binding</keyword>
<dbReference type="InterPro" id="IPR011057">
    <property type="entry name" value="Mss4-like_sf"/>
</dbReference>
<sequence length="652" mass="72373">MAFALAFMVFSFEVRFVARSSPAVVALATEPVIASDALVATAEPVIVHDGLMAATQRQLVPETYSLSQALDAHTHVHLVFTTSCNQRNRHFLSSSLQLSLSRVGHRGPLTEIVHGCSADEMLQISTLPTFYYDFRHHFAPDFALQGKDHYVAYNKPFGLRHLLQHGARRDNFSIALIDADYVLFKPLRINLGVKWGHYYQNTTLRNTSDITDTVADGVALAQNMKAFLGGRWFNDRNATMKQLVCGNGPCANVSSADAFEFYEPAGTPYIMTRSDWTRFVEDYVAFTVKGRQYQDDWMVEMYAYGAAAANQGIKHTLLKHLGPATCGYHETEHWDFLPPSTPNPCTDPFEMVLPEDPPIGIHYAMYYGAGDDIHSGFWYTKHRLPTDLTECDSMLLQVPPATEWSKLPTLGLSERVLRTKRHNVWLQCTMTKYTNQVLTEIKAKMCPLGFNTHMGISLDAAKVKDSAHSANMMLARAIRTARASRLPIYRMTCRGLGTSTGCKASCLCGACHVATTTAPKWVVNCHCSQCRRALSASYASLAGFDVDALSVTKGHDHLVSHTTGREERFSCKICSSKVYAHLHHLNHKAIYNDSFTSPNHGPDGKIAPGFAPAMHIFYTSGNTNVLDGLPKYVDLPAAFGGSDKTVPEKYHQ</sequence>
<dbReference type="GO" id="GO:0016757">
    <property type="term" value="F:glycosyltransferase activity"/>
    <property type="evidence" value="ECO:0007669"/>
    <property type="project" value="InterPro"/>
</dbReference>
<dbReference type="Proteomes" id="UP000030745">
    <property type="component" value="Unassembled WGS sequence"/>
</dbReference>
<evidence type="ECO:0000256" key="1">
    <source>
        <dbReference type="ARBA" id="ARBA00005495"/>
    </source>
</evidence>
<evidence type="ECO:0000313" key="6">
    <source>
        <dbReference type="EMBL" id="KDO26398.1"/>
    </source>
</evidence>
<dbReference type="Gene3D" id="3.90.1590.10">
    <property type="entry name" value="glutathione-dependent formaldehyde- activating enzyme (gfa)"/>
    <property type="match status" value="1"/>
</dbReference>
<comment type="similarity">
    <text evidence="1">Belongs to the Gfa family.</text>
</comment>
<dbReference type="PANTHER" id="PTHR31485:SF7">
    <property type="entry name" value="PEPTIDYL SERINE ALPHA-GALACTOSYLTRANSFERASE"/>
    <property type="match status" value="1"/>
</dbReference>
<keyword evidence="7" id="KW-1185">Reference proteome</keyword>
<dbReference type="STRING" id="695850.A0A067C7B1"/>
<evidence type="ECO:0000256" key="4">
    <source>
        <dbReference type="SAM" id="SignalP"/>
    </source>
</evidence>
<accession>A0A067C7B1</accession>
<dbReference type="OMA" id="GCSADEM"/>
<dbReference type="EMBL" id="KK583224">
    <property type="protein sequence ID" value="KDO26398.1"/>
    <property type="molecule type" value="Genomic_DNA"/>
</dbReference>
<dbReference type="InterPro" id="IPR006913">
    <property type="entry name" value="CENP-V/GFA"/>
</dbReference>
<dbReference type="SUPFAM" id="SSF51316">
    <property type="entry name" value="Mss4-like"/>
    <property type="match status" value="1"/>
</dbReference>
<dbReference type="PANTHER" id="PTHR31485">
    <property type="entry name" value="PEPTIDYL SERINE ALPHA-GALACTOSYLTRANSFERASE"/>
    <property type="match status" value="1"/>
</dbReference>